<evidence type="ECO:0000313" key="8">
    <source>
        <dbReference type="Proteomes" id="UP000001631"/>
    </source>
</evidence>
<evidence type="ECO:0000256" key="4">
    <source>
        <dbReference type="ARBA" id="ARBA00023242"/>
    </source>
</evidence>
<evidence type="ECO:0000259" key="6">
    <source>
        <dbReference type="PROSITE" id="PS50048"/>
    </source>
</evidence>
<evidence type="ECO:0000313" key="7">
    <source>
        <dbReference type="EMBL" id="EEH07996.1"/>
    </source>
</evidence>
<dbReference type="PROSITE" id="PS50048">
    <property type="entry name" value="ZN2_CY6_FUNGAL_2"/>
    <property type="match status" value="1"/>
</dbReference>
<dbReference type="RefSeq" id="XP_045288477.1">
    <property type="nucleotide sequence ID" value="XM_045430334.1"/>
</dbReference>
<keyword evidence="4" id="KW-0539">Nucleus</keyword>
<dbReference type="PANTHER" id="PTHR38791">
    <property type="entry name" value="ZN(II)2CYS6 TRANSCRIPTION FACTOR (EUROFUNG)-RELATED-RELATED"/>
    <property type="match status" value="1"/>
</dbReference>
<dbReference type="Gene3D" id="4.10.240.10">
    <property type="entry name" value="Zn(2)-C6 fungal-type DNA-binding domain"/>
    <property type="match status" value="1"/>
</dbReference>
<feature type="domain" description="Zn(2)-C6 fungal-type" evidence="6">
    <location>
        <begin position="222"/>
        <end position="250"/>
    </location>
</feature>
<dbReference type="SUPFAM" id="SSF57701">
    <property type="entry name" value="Zn2/Cys6 DNA-binding domain"/>
    <property type="match status" value="1"/>
</dbReference>
<dbReference type="InterPro" id="IPR001138">
    <property type="entry name" value="Zn2Cys6_DnaBD"/>
</dbReference>
<gene>
    <name evidence="7" type="ORF">HCBG_03285</name>
</gene>
<dbReference type="Pfam" id="PF11951">
    <property type="entry name" value="Fungal_trans_2"/>
    <property type="match status" value="1"/>
</dbReference>
<reference evidence="7" key="1">
    <citation type="submission" date="2009-02" db="EMBL/GenBank/DDBJ databases">
        <title>The Genome Sequence of Ajellomyces capsulatus strain G186AR.</title>
        <authorList>
            <consortium name="The Broad Institute Genome Sequencing Platform"/>
            <person name="Champion M."/>
            <person name="Cuomo C."/>
            <person name="Ma L.-J."/>
            <person name="Henn M.R."/>
            <person name="Sil A."/>
            <person name="Goldman B."/>
            <person name="Young S.K."/>
            <person name="Kodira C.D."/>
            <person name="Zeng Q."/>
            <person name="Koehrsen M."/>
            <person name="Alvarado L."/>
            <person name="Berlin A."/>
            <person name="Borenstein D."/>
            <person name="Chen Z."/>
            <person name="Engels R."/>
            <person name="Freedman E."/>
            <person name="Gellesch M."/>
            <person name="Goldberg J."/>
            <person name="Griggs A."/>
            <person name="Gujja S."/>
            <person name="Heiman D."/>
            <person name="Hepburn T."/>
            <person name="Howarth C."/>
            <person name="Jen D."/>
            <person name="Larson L."/>
            <person name="Lewis B."/>
            <person name="Mehta T."/>
            <person name="Park D."/>
            <person name="Pearson M."/>
            <person name="Roberts A."/>
            <person name="Saif S."/>
            <person name="Shea T."/>
            <person name="Shenoy N."/>
            <person name="Sisk P."/>
            <person name="Stolte C."/>
            <person name="Sykes S."/>
            <person name="Walk T."/>
            <person name="White J."/>
            <person name="Yandava C."/>
            <person name="Klein B."/>
            <person name="McEwen J.G."/>
            <person name="Puccia R."/>
            <person name="Goldman G.H."/>
            <person name="Felipe M.S."/>
            <person name="Nino-Vega G."/>
            <person name="San-Blas G."/>
            <person name="Taylor J."/>
            <person name="Mendoza L."/>
            <person name="Galagan J."/>
            <person name="Nusbaum C."/>
            <person name="Birren B."/>
        </authorList>
    </citation>
    <scope>NUCLEOTIDE SEQUENCE</scope>
    <source>
        <strain evidence="7">G186AR</strain>
    </source>
</reference>
<protein>
    <recommendedName>
        <fullName evidence="6">Zn(2)-C6 fungal-type domain-containing protein</fullName>
    </recommendedName>
</protein>
<keyword evidence="3" id="KW-0804">Transcription</keyword>
<dbReference type="InterPro" id="IPR036864">
    <property type="entry name" value="Zn2-C6_fun-type_DNA-bd_sf"/>
</dbReference>
<evidence type="ECO:0000256" key="5">
    <source>
        <dbReference type="SAM" id="MobiDB-lite"/>
    </source>
</evidence>
<dbReference type="Pfam" id="PF00172">
    <property type="entry name" value="Zn_clus"/>
    <property type="match status" value="1"/>
</dbReference>
<feature type="compositionally biased region" description="Polar residues" evidence="5">
    <location>
        <begin position="1"/>
        <end position="10"/>
    </location>
</feature>
<dbReference type="GO" id="GO:0000981">
    <property type="term" value="F:DNA-binding transcription factor activity, RNA polymerase II-specific"/>
    <property type="evidence" value="ECO:0007669"/>
    <property type="project" value="InterPro"/>
</dbReference>
<dbReference type="GO" id="GO:0008270">
    <property type="term" value="F:zinc ion binding"/>
    <property type="evidence" value="ECO:0007669"/>
    <property type="project" value="InterPro"/>
</dbReference>
<keyword evidence="1" id="KW-0805">Transcription regulation</keyword>
<proteinExistence type="predicted"/>
<dbReference type="InterPro" id="IPR021858">
    <property type="entry name" value="Fun_TF"/>
</dbReference>
<sequence length="572" mass="64424">METLSASMSRPAQGGQAKFCKPTESHAPTWCNCRSAGLKLQKEQFLRWLVELNSWIYCGDAPGERSHSLGGNLLWMFFHAFQVAFLVYQLFGHVRWARVPADCVNNAIVGSRCVVFAAQPLTTHGCSDLNLRVQLTGHRRASRQLRLLQGDRNLPFGDPTSQKTLRMFRHDHLLFGRDRRREQEHRFPSCEIGVFLPRLFGMSTGKHSESPPPRATTGFPPQCHTCRKRRVRCDSSRPACNKCTAKGVECLGYSKQKPLVWLQGGGNQNQYLAEGNNLEPPKRKKGRPKIIIAKDDAKEPIKSPDLEKDDRSEVLELVETAWVYYQDLPTIDPKSWQDDVSNLLFSILVSAVATHQAIKSQQDEHITLGREIYQYKQQAFRRLNCELRNPKTQLGDITLICVLTLLLVETQQSAYGEWFAHFEGATTIIGLKGGLKAVLERCPILKSALTCYLMWHYIPAVVPHGDAAGEFIQPDRSHWLQIAAIYQSAVLLYCIRSLALNFEGLILASCASDATPDMISYVTVQDIQIVARQTLSDNLGKIFTPESDLRRQSLARVVTWPLFVVGIEAAHS</sequence>
<feature type="region of interest" description="Disordered" evidence="5">
    <location>
        <begin position="1"/>
        <end position="23"/>
    </location>
</feature>
<keyword evidence="2" id="KW-0238">DNA-binding</keyword>
<keyword evidence="8" id="KW-1185">Reference proteome</keyword>
<organism evidence="7 8">
    <name type="scientific">Ajellomyces capsulatus (strain G186AR / H82 / ATCC MYA-2454 / RMSCC 2432)</name>
    <name type="common">Darling's disease fungus</name>
    <name type="synonym">Histoplasma capsulatum</name>
    <dbReference type="NCBI Taxonomy" id="447093"/>
    <lineage>
        <taxon>Eukaryota</taxon>
        <taxon>Fungi</taxon>
        <taxon>Dikarya</taxon>
        <taxon>Ascomycota</taxon>
        <taxon>Pezizomycotina</taxon>
        <taxon>Eurotiomycetes</taxon>
        <taxon>Eurotiomycetidae</taxon>
        <taxon>Onygenales</taxon>
        <taxon>Ajellomycetaceae</taxon>
        <taxon>Histoplasma</taxon>
    </lineage>
</organism>
<dbReference type="HOGENOM" id="CLU_021916_2_0_1"/>
<dbReference type="GeneID" id="69036301"/>
<name>C0NJF5_AJECG</name>
<evidence type="ECO:0000256" key="2">
    <source>
        <dbReference type="ARBA" id="ARBA00023125"/>
    </source>
</evidence>
<accession>C0NJF5</accession>
<dbReference type="EMBL" id="GG663366">
    <property type="protein sequence ID" value="EEH07996.1"/>
    <property type="molecule type" value="Genomic_DNA"/>
</dbReference>
<dbReference type="InterPro" id="IPR053175">
    <property type="entry name" value="DHMBA_Reg_Transcription_Factor"/>
</dbReference>
<dbReference type="AlphaFoldDB" id="C0NJF5"/>
<dbReference type="CDD" id="cd00067">
    <property type="entry name" value="GAL4"/>
    <property type="match status" value="1"/>
</dbReference>
<dbReference type="SMART" id="SM00066">
    <property type="entry name" value="GAL4"/>
    <property type="match status" value="1"/>
</dbReference>
<dbReference type="InParanoid" id="C0NJF5"/>
<dbReference type="Proteomes" id="UP000001631">
    <property type="component" value="Unassembled WGS sequence"/>
</dbReference>
<evidence type="ECO:0000256" key="3">
    <source>
        <dbReference type="ARBA" id="ARBA00023163"/>
    </source>
</evidence>
<dbReference type="VEuPathDB" id="FungiDB:I7I50_06852"/>
<evidence type="ECO:0000256" key="1">
    <source>
        <dbReference type="ARBA" id="ARBA00023015"/>
    </source>
</evidence>
<dbReference type="GO" id="GO:0003677">
    <property type="term" value="F:DNA binding"/>
    <property type="evidence" value="ECO:0007669"/>
    <property type="project" value="UniProtKB-KW"/>
</dbReference>